<protein>
    <submittedName>
        <fullName evidence="2">Uncharacterized protein</fullName>
    </submittedName>
</protein>
<name>A0AAD7W266_9TELE</name>
<dbReference type="Proteomes" id="UP001221898">
    <property type="component" value="Unassembled WGS sequence"/>
</dbReference>
<evidence type="ECO:0000313" key="2">
    <source>
        <dbReference type="EMBL" id="KAJ8372860.1"/>
    </source>
</evidence>
<evidence type="ECO:0000313" key="3">
    <source>
        <dbReference type="Proteomes" id="UP001221898"/>
    </source>
</evidence>
<proteinExistence type="predicted"/>
<sequence>MTPSLHCQHGLIELKRRSAIVMRRRMPGLFLMAALRDGSAACTRMRGQTRRWGPSAERRPDSQLARVGWANGNTAESREAKSTARRTPPDTLNFPIDAEASQSRKQARVLKGSAVWGRARLEKRWQETCLSKGRKEVTD</sequence>
<reference evidence="2" key="1">
    <citation type="journal article" date="2023" name="Science">
        <title>Genome structures resolve the early diversification of teleost fishes.</title>
        <authorList>
            <person name="Parey E."/>
            <person name="Louis A."/>
            <person name="Montfort J."/>
            <person name="Bouchez O."/>
            <person name="Roques C."/>
            <person name="Iampietro C."/>
            <person name="Lluch J."/>
            <person name="Castinel A."/>
            <person name="Donnadieu C."/>
            <person name="Desvignes T."/>
            <person name="Floi Bucao C."/>
            <person name="Jouanno E."/>
            <person name="Wen M."/>
            <person name="Mejri S."/>
            <person name="Dirks R."/>
            <person name="Jansen H."/>
            <person name="Henkel C."/>
            <person name="Chen W.J."/>
            <person name="Zahm M."/>
            <person name="Cabau C."/>
            <person name="Klopp C."/>
            <person name="Thompson A.W."/>
            <person name="Robinson-Rechavi M."/>
            <person name="Braasch I."/>
            <person name="Lecointre G."/>
            <person name="Bobe J."/>
            <person name="Postlethwait J.H."/>
            <person name="Berthelot C."/>
            <person name="Roest Crollius H."/>
            <person name="Guiguen Y."/>
        </authorList>
    </citation>
    <scope>NUCLEOTIDE SEQUENCE</scope>
    <source>
        <strain evidence="2">NC1722</strain>
    </source>
</reference>
<comment type="caution">
    <text evidence="2">The sequence shown here is derived from an EMBL/GenBank/DDBJ whole genome shotgun (WGS) entry which is preliminary data.</text>
</comment>
<feature type="region of interest" description="Disordered" evidence="1">
    <location>
        <begin position="46"/>
        <end position="109"/>
    </location>
</feature>
<keyword evidence="3" id="KW-1185">Reference proteome</keyword>
<gene>
    <name evidence="2" type="ORF">AAFF_G00276330</name>
</gene>
<dbReference type="EMBL" id="JAINUG010000383">
    <property type="protein sequence ID" value="KAJ8372860.1"/>
    <property type="molecule type" value="Genomic_DNA"/>
</dbReference>
<accession>A0AAD7W266</accession>
<organism evidence="2 3">
    <name type="scientific">Aldrovandia affinis</name>
    <dbReference type="NCBI Taxonomy" id="143900"/>
    <lineage>
        <taxon>Eukaryota</taxon>
        <taxon>Metazoa</taxon>
        <taxon>Chordata</taxon>
        <taxon>Craniata</taxon>
        <taxon>Vertebrata</taxon>
        <taxon>Euteleostomi</taxon>
        <taxon>Actinopterygii</taxon>
        <taxon>Neopterygii</taxon>
        <taxon>Teleostei</taxon>
        <taxon>Notacanthiformes</taxon>
        <taxon>Halosauridae</taxon>
        <taxon>Aldrovandia</taxon>
    </lineage>
</organism>
<dbReference type="AlphaFoldDB" id="A0AAD7W266"/>
<evidence type="ECO:0000256" key="1">
    <source>
        <dbReference type="SAM" id="MobiDB-lite"/>
    </source>
</evidence>